<evidence type="ECO:0000313" key="2">
    <source>
        <dbReference type="EMBL" id="SOC47843.1"/>
    </source>
</evidence>
<dbReference type="SUPFAM" id="SSF53098">
    <property type="entry name" value="Ribonuclease H-like"/>
    <property type="match status" value="1"/>
</dbReference>
<dbReference type="InterPro" id="IPR012337">
    <property type="entry name" value="RNaseH-like_sf"/>
</dbReference>
<dbReference type="Proteomes" id="UP000219435">
    <property type="component" value="Unassembled WGS sequence"/>
</dbReference>
<reference evidence="3" key="1">
    <citation type="submission" date="2017-08" db="EMBL/GenBank/DDBJ databases">
        <authorList>
            <person name="Varghese N."/>
            <person name="Submissions S."/>
        </authorList>
    </citation>
    <scope>NUCLEOTIDE SEQUENCE [LARGE SCALE GENOMIC DNA]</scope>
    <source>
        <strain evidence="3">DSM 4725</strain>
    </source>
</reference>
<dbReference type="AlphaFoldDB" id="A0A285V1C4"/>
<feature type="region of interest" description="Disordered" evidence="1">
    <location>
        <begin position="1"/>
        <end position="24"/>
    </location>
</feature>
<dbReference type="OrthoDB" id="5180449at2"/>
<dbReference type="EMBL" id="OBQI01000001">
    <property type="protein sequence ID" value="SOC47843.1"/>
    <property type="molecule type" value="Genomic_DNA"/>
</dbReference>
<dbReference type="RefSeq" id="WP_097193892.1">
    <property type="nucleotide sequence ID" value="NZ_OBQI01000001.1"/>
</dbReference>
<sequence>MPEIPTTTRTTGTAATSSPRHRSRLHGLGYNLPDVFKAGWNGGGAATSTGHRRVVRTVDPVARDISRVLPLPVIGFADGVQTRSLLRHVEHRPVSLVWVAAGAVHAPSATLLEFRQRLELVGSAADGAVLAGLSRAGRGLPFHLLEELTPWGVAVATQALVDEWRQGLERDVIASTAIPEGKYLIVDGSIRRYACDGLVGVVKAVEDTQYLGDESALPDKAGWRSPVFSLPARTTSERAVVSTYLRLHSSPGTESWSHGLIRLEAHDPETLDAACALALRHRQSRGSGDPRWATHLEGMHRAEEVLKAFRHPFLEW</sequence>
<gene>
    <name evidence="2" type="ORF">SAMN05660748_1071</name>
</gene>
<keyword evidence="3" id="KW-1185">Reference proteome</keyword>
<organism evidence="2 3">
    <name type="scientific">Blastococcus aggregatus</name>
    <dbReference type="NCBI Taxonomy" id="38502"/>
    <lineage>
        <taxon>Bacteria</taxon>
        <taxon>Bacillati</taxon>
        <taxon>Actinomycetota</taxon>
        <taxon>Actinomycetes</taxon>
        <taxon>Geodermatophilales</taxon>
        <taxon>Geodermatophilaceae</taxon>
        <taxon>Blastococcus</taxon>
    </lineage>
</organism>
<name>A0A285V1C4_9ACTN</name>
<proteinExistence type="predicted"/>
<accession>A0A285V1C4</accession>
<protein>
    <recommendedName>
        <fullName evidence="4">NurA domain-containing protein</fullName>
    </recommendedName>
</protein>
<evidence type="ECO:0000256" key="1">
    <source>
        <dbReference type="SAM" id="MobiDB-lite"/>
    </source>
</evidence>
<evidence type="ECO:0008006" key="4">
    <source>
        <dbReference type="Google" id="ProtNLM"/>
    </source>
</evidence>
<evidence type="ECO:0000313" key="3">
    <source>
        <dbReference type="Proteomes" id="UP000219435"/>
    </source>
</evidence>
<feature type="compositionally biased region" description="Low complexity" evidence="1">
    <location>
        <begin position="1"/>
        <end position="18"/>
    </location>
</feature>